<evidence type="ECO:0000313" key="2">
    <source>
        <dbReference type="Proteomes" id="UP001055879"/>
    </source>
</evidence>
<keyword evidence="2" id="KW-1185">Reference proteome</keyword>
<dbReference type="Proteomes" id="UP001055879">
    <property type="component" value="Linkage Group LG09"/>
</dbReference>
<name>A0ACB8ZVI5_ARCLA</name>
<organism evidence="1 2">
    <name type="scientific">Arctium lappa</name>
    <name type="common">Greater burdock</name>
    <name type="synonym">Lappa major</name>
    <dbReference type="NCBI Taxonomy" id="4217"/>
    <lineage>
        <taxon>Eukaryota</taxon>
        <taxon>Viridiplantae</taxon>
        <taxon>Streptophyta</taxon>
        <taxon>Embryophyta</taxon>
        <taxon>Tracheophyta</taxon>
        <taxon>Spermatophyta</taxon>
        <taxon>Magnoliopsida</taxon>
        <taxon>eudicotyledons</taxon>
        <taxon>Gunneridae</taxon>
        <taxon>Pentapetalae</taxon>
        <taxon>asterids</taxon>
        <taxon>campanulids</taxon>
        <taxon>Asterales</taxon>
        <taxon>Asteraceae</taxon>
        <taxon>Carduoideae</taxon>
        <taxon>Cardueae</taxon>
        <taxon>Arctiinae</taxon>
        <taxon>Arctium</taxon>
    </lineage>
</organism>
<protein>
    <submittedName>
        <fullName evidence="1">Uncharacterized protein</fullName>
    </submittedName>
</protein>
<dbReference type="EMBL" id="CM042055">
    <property type="protein sequence ID" value="KAI3701506.1"/>
    <property type="molecule type" value="Genomic_DNA"/>
</dbReference>
<reference evidence="2" key="1">
    <citation type="journal article" date="2022" name="Mol. Ecol. Resour.">
        <title>The genomes of chicory, endive, great burdock and yacon provide insights into Asteraceae palaeo-polyploidization history and plant inulin production.</title>
        <authorList>
            <person name="Fan W."/>
            <person name="Wang S."/>
            <person name="Wang H."/>
            <person name="Wang A."/>
            <person name="Jiang F."/>
            <person name="Liu H."/>
            <person name="Zhao H."/>
            <person name="Xu D."/>
            <person name="Zhang Y."/>
        </authorList>
    </citation>
    <scope>NUCLEOTIDE SEQUENCE [LARGE SCALE GENOMIC DNA]</scope>
    <source>
        <strain evidence="2">cv. Niubang</strain>
    </source>
</reference>
<sequence>MTGLKSIVLLVVMIVASLQLQGTMAQTRHVVGDALGWTIPSGGAATYTTWASQQIFTVGDTLLFNFTTGLHNVAEVSQAAYGPCSSTNTLSLNPTGPAIVRLTRPGNHYYICTVVSHCQIGQKVAISVSPATSTTPQGTPLAPVSPPSTIATPPLPFVFSPVGSPIPPPPTSSSSSLIAMVPVTFLAVALAFFY</sequence>
<reference evidence="1 2" key="2">
    <citation type="journal article" date="2022" name="Mol. Ecol. Resour.">
        <title>The genomes of chicory, endive, great burdock and yacon provide insights into Asteraceae paleo-polyploidization history and plant inulin production.</title>
        <authorList>
            <person name="Fan W."/>
            <person name="Wang S."/>
            <person name="Wang H."/>
            <person name="Wang A."/>
            <person name="Jiang F."/>
            <person name="Liu H."/>
            <person name="Zhao H."/>
            <person name="Xu D."/>
            <person name="Zhang Y."/>
        </authorList>
    </citation>
    <scope>NUCLEOTIDE SEQUENCE [LARGE SCALE GENOMIC DNA]</scope>
    <source>
        <strain evidence="2">cv. Niubang</strain>
    </source>
</reference>
<accession>A0ACB8ZVI5</accession>
<gene>
    <name evidence="1" type="ORF">L6452_26636</name>
</gene>
<comment type="caution">
    <text evidence="1">The sequence shown here is derived from an EMBL/GenBank/DDBJ whole genome shotgun (WGS) entry which is preliminary data.</text>
</comment>
<evidence type="ECO:0000313" key="1">
    <source>
        <dbReference type="EMBL" id="KAI3701506.1"/>
    </source>
</evidence>
<proteinExistence type="predicted"/>